<keyword evidence="3" id="KW-1185">Reference proteome</keyword>
<evidence type="ECO:0000256" key="1">
    <source>
        <dbReference type="SAM" id="Phobius"/>
    </source>
</evidence>
<sequence length="131" mass="14837">MRKENNPVGSEQLVARLTVLIAGLYLFRIAVMPEIIQALFSNFLRSWQDCLYYLFNQVLVVPGLVAFYRRKWLGWALMIVYTGYQAVHNIVLLSSGSLQVMGYLTLGVLLVAYGYAFIALCLPVLKKRSNA</sequence>
<comment type="caution">
    <text evidence="2">The sequence shown here is derived from an EMBL/GenBank/DDBJ whole genome shotgun (WGS) entry which is preliminary data.</text>
</comment>
<reference evidence="2 3" key="1">
    <citation type="submission" date="2019-11" db="EMBL/GenBank/DDBJ databases">
        <title>Pedobacter sp. HMF7056 Genome sequencing and assembly.</title>
        <authorList>
            <person name="Kang H."/>
            <person name="Kim H."/>
            <person name="Joh K."/>
        </authorList>
    </citation>
    <scope>NUCLEOTIDE SEQUENCE [LARGE SCALE GENOMIC DNA]</scope>
    <source>
        <strain evidence="2 3">HMF7056</strain>
    </source>
</reference>
<organism evidence="2 3">
    <name type="scientific">Hufsiella ginkgonis</name>
    <dbReference type="NCBI Taxonomy" id="2695274"/>
    <lineage>
        <taxon>Bacteria</taxon>
        <taxon>Pseudomonadati</taxon>
        <taxon>Bacteroidota</taxon>
        <taxon>Sphingobacteriia</taxon>
        <taxon>Sphingobacteriales</taxon>
        <taxon>Sphingobacteriaceae</taxon>
        <taxon>Hufsiella</taxon>
    </lineage>
</organism>
<dbReference type="AlphaFoldDB" id="A0A7K1XYK9"/>
<dbReference type="EMBL" id="WVHS01000002">
    <property type="protein sequence ID" value="MXV16060.1"/>
    <property type="molecule type" value="Genomic_DNA"/>
</dbReference>
<keyword evidence="1" id="KW-0472">Membrane</keyword>
<evidence type="ECO:0000313" key="2">
    <source>
        <dbReference type="EMBL" id="MXV16060.1"/>
    </source>
</evidence>
<protein>
    <submittedName>
        <fullName evidence="2">Uncharacterized protein</fullName>
    </submittedName>
</protein>
<dbReference type="Proteomes" id="UP000451233">
    <property type="component" value="Unassembled WGS sequence"/>
</dbReference>
<feature type="transmembrane region" description="Helical" evidence="1">
    <location>
        <begin position="75"/>
        <end position="94"/>
    </location>
</feature>
<evidence type="ECO:0000313" key="3">
    <source>
        <dbReference type="Proteomes" id="UP000451233"/>
    </source>
</evidence>
<feature type="transmembrane region" description="Helical" evidence="1">
    <location>
        <begin position="51"/>
        <end position="68"/>
    </location>
</feature>
<feature type="transmembrane region" description="Helical" evidence="1">
    <location>
        <begin position="12"/>
        <end position="31"/>
    </location>
</feature>
<name>A0A7K1XYK9_9SPHI</name>
<feature type="transmembrane region" description="Helical" evidence="1">
    <location>
        <begin position="100"/>
        <end position="125"/>
    </location>
</feature>
<gene>
    <name evidence="2" type="ORF">GS398_12165</name>
</gene>
<keyword evidence="1" id="KW-0812">Transmembrane</keyword>
<proteinExistence type="predicted"/>
<keyword evidence="1" id="KW-1133">Transmembrane helix</keyword>
<dbReference type="RefSeq" id="WP_160907015.1">
    <property type="nucleotide sequence ID" value="NZ_WVHS01000002.1"/>
</dbReference>
<accession>A0A7K1XYK9</accession>